<dbReference type="InterPro" id="IPR020904">
    <property type="entry name" value="Sc_DH/Rdtase_CS"/>
</dbReference>
<dbReference type="Pfam" id="PF13561">
    <property type="entry name" value="adh_short_C2"/>
    <property type="match status" value="1"/>
</dbReference>
<dbReference type="PRINTS" id="PR00081">
    <property type="entry name" value="GDHRDH"/>
</dbReference>
<evidence type="ECO:0000313" key="4">
    <source>
        <dbReference type="EMBL" id="KAF2502869.1"/>
    </source>
</evidence>
<evidence type="ECO:0000256" key="3">
    <source>
        <dbReference type="ARBA" id="ARBA00023002"/>
    </source>
</evidence>
<keyword evidence="5" id="KW-1185">Reference proteome</keyword>
<dbReference type="PANTHER" id="PTHR24321:SF8">
    <property type="entry name" value="ESTRADIOL 17-BETA-DEHYDROGENASE 8-RELATED"/>
    <property type="match status" value="1"/>
</dbReference>
<protein>
    <submittedName>
        <fullName evidence="4">3-alpha--hydroxysteroid dehydrogenase</fullName>
    </submittedName>
</protein>
<evidence type="ECO:0000256" key="2">
    <source>
        <dbReference type="ARBA" id="ARBA00022857"/>
    </source>
</evidence>
<name>A0A6A6RDV8_9PEZI</name>
<dbReference type="PANTHER" id="PTHR24321">
    <property type="entry name" value="DEHYDROGENASES, SHORT CHAIN"/>
    <property type="match status" value="1"/>
</dbReference>
<proteinExistence type="inferred from homology"/>
<dbReference type="SUPFAM" id="SSF51735">
    <property type="entry name" value="NAD(P)-binding Rossmann-fold domains"/>
    <property type="match status" value="1"/>
</dbReference>
<keyword evidence="2" id="KW-0521">NADP</keyword>
<dbReference type="Proteomes" id="UP000799750">
    <property type="component" value="Unassembled WGS sequence"/>
</dbReference>
<keyword evidence="3" id="KW-0560">Oxidoreductase</keyword>
<dbReference type="AlphaFoldDB" id="A0A6A6RDV8"/>
<dbReference type="Gene3D" id="3.40.50.720">
    <property type="entry name" value="NAD(P)-binding Rossmann-like Domain"/>
    <property type="match status" value="1"/>
</dbReference>
<dbReference type="NCBIfam" id="NF005559">
    <property type="entry name" value="PRK07231.1"/>
    <property type="match status" value="1"/>
</dbReference>
<sequence length="248" mass="25585">MGRLDGKVAMVTGAGQGMGAAHARRIASEGAKVVLTDIDAARGSQVAKEIGPNALFVQHDVASMSDWTRVVAEAEKAFGPVTVLVNNAGILGPVKNIIDLSVDEYMKVVAVNQHSQFYGMKAVVPGMKAAGGGSIINISSIAGLVASVGAPSIAYVGSKFASRGMTKQIAVEFGPDKIRVNSIHPGYIKTQMMEAATDKEGGGIASGLALRRMAEPDEVSKVVVFLASDDASYVTGVEHPVDGGFTAV</sequence>
<comment type="similarity">
    <text evidence="1">Belongs to the short-chain dehydrogenases/reductases (SDR) family.</text>
</comment>
<dbReference type="EMBL" id="MU004181">
    <property type="protein sequence ID" value="KAF2502869.1"/>
    <property type="molecule type" value="Genomic_DNA"/>
</dbReference>
<dbReference type="FunFam" id="3.40.50.720:FF:000084">
    <property type="entry name" value="Short-chain dehydrogenase reductase"/>
    <property type="match status" value="1"/>
</dbReference>
<evidence type="ECO:0000313" key="5">
    <source>
        <dbReference type="Proteomes" id="UP000799750"/>
    </source>
</evidence>
<dbReference type="InterPro" id="IPR002347">
    <property type="entry name" value="SDR_fam"/>
</dbReference>
<gene>
    <name evidence="4" type="ORF">BU16DRAFT_521516</name>
</gene>
<dbReference type="PROSITE" id="PS00061">
    <property type="entry name" value="ADH_SHORT"/>
    <property type="match status" value="1"/>
</dbReference>
<dbReference type="OrthoDB" id="47007at2759"/>
<organism evidence="4 5">
    <name type="scientific">Lophium mytilinum</name>
    <dbReference type="NCBI Taxonomy" id="390894"/>
    <lineage>
        <taxon>Eukaryota</taxon>
        <taxon>Fungi</taxon>
        <taxon>Dikarya</taxon>
        <taxon>Ascomycota</taxon>
        <taxon>Pezizomycotina</taxon>
        <taxon>Dothideomycetes</taxon>
        <taxon>Pleosporomycetidae</taxon>
        <taxon>Mytilinidiales</taxon>
        <taxon>Mytilinidiaceae</taxon>
        <taxon>Lophium</taxon>
    </lineage>
</organism>
<dbReference type="PRINTS" id="PR00080">
    <property type="entry name" value="SDRFAMILY"/>
</dbReference>
<dbReference type="GO" id="GO:0016491">
    <property type="term" value="F:oxidoreductase activity"/>
    <property type="evidence" value="ECO:0007669"/>
    <property type="project" value="UniProtKB-KW"/>
</dbReference>
<dbReference type="InterPro" id="IPR036291">
    <property type="entry name" value="NAD(P)-bd_dom_sf"/>
</dbReference>
<evidence type="ECO:0000256" key="1">
    <source>
        <dbReference type="ARBA" id="ARBA00006484"/>
    </source>
</evidence>
<reference evidence="4" key="1">
    <citation type="journal article" date="2020" name="Stud. Mycol.">
        <title>101 Dothideomycetes genomes: a test case for predicting lifestyles and emergence of pathogens.</title>
        <authorList>
            <person name="Haridas S."/>
            <person name="Albert R."/>
            <person name="Binder M."/>
            <person name="Bloem J."/>
            <person name="Labutti K."/>
            <person name="Salamov A."/>
            <person name="Andreopoulos B."/>
            <person name="Baker S."/>
            <person name="Barry K."/>
            <person name="Bills G."/>
            <person name="Bluhm B."/>
            <person name="Cannon C."/>
            <person name="Castanera R."/>
            <person name="Culley D."/>
            <person name="Daum C."/>
            <person name="Ezra D."/>
            <person name="Gonzalez J."/>
            <person name="Henrissat B."/>
            <person name="Kuo A."/>
            <person name="Liang C."/>
            <person name="Lipzen A."/>
            <person name="Lutzoni F."/>
            <person name="Magnuson J."/>
            <person name="Mondo S."/>
            <person name="Nolan M."/>
            <person name="Ohm R."/>
            <person name="Pangilinan J."/>
            <person name="Park H.-J."/>
            <person name="Ramirez L."/>
            <person name="Alfaro M."/>
            <person name="Sun H."/>
            <person name="Tritt A."/>
            <person name="Yoshinaga Y."/>
            <person name="Zwiers L.-H."/>
            <person name="Turgeon B."/>
            <person name="Goodwin S."/>
            <person name="Spatafora J."/>
            <person name="Crous P."/>
            <person name="Grigoriev I."/>
        </authorList>
    </citation>
    <scope>NUCLEOTIDE SEQUENCE</scope>
    <source>
        <strain evidence="4">CBS 269.34</strain>
    </source>
</reference>
<accession>A0A6A6RDV8</accession>